<comment type="caution">
    <text evidence="2">The sequence shown here is derived from an EMBL/GenBank/DDBJ whole genome shotgun (WGS) entry which is preliminary data.</text>
</comment>
<reference evidence="2 3" key="1">
    <citation type="submission" date="2015-01" db="EMBL/GenBank/DDBJ databases">
        <title>Evolution of Trichinella species and genotypes.</title>
        <authorList>
            <person name="Korhonen P.K."/>
            <person name="Edoardo P."/>
            <person name="Giuseppe L.R."/>
            <person name="Gasser R.B."/>
        </authorList>
    </citation>
    <scope>NUCLEOTIDE SEQUENCE [LARGE SCALE GENOMIC DNA]</scope>
    <source>
        <strain evidence="2">ISS37</strain>
    </source>
</reference>
<dbReference type="AlphaFoldDB" id="A0A0V0SF98"/>
<feature type="region of interest" description="Disordered" evidence="1">
    <location>
        <begin position="211"/>
        <end position="232"/>
    </location>
</feature>
<dbReference type="Proteomes" id="UP000054630">
    <property type="component" value="Unassembled WGS sequence"/>
</dbReference>
<sequence length="232" mass="25969">MHDVGRGCPRVAAVSRRNVVQVHRLFHRAILSRSDDLHASMASLRYAIAGRRVGTSVPHSDSPPGDELRKDSSSESGVVVRQQLFRGPPFVEHRLQLLSDVRTALNSQASPDSKPRRSAVDEGQVRSASDMGDVHSNPLPYLLNLETSSFPLSRRRIQRLAWLTAADHLSHLALGYFRIRPPSEVQRSSYSRVAHGMMDICDHSLHAQIRSRRTDERRSSCGWLQPPPRHAG</sequence>
<protein>
    <submittedName>
        <fullName evidence="2">Uncharacterized protein</fullName>
    </submittedName>
</protein>
<dbReference type="OrthoDB" id="5927524at2759"/>
<dbReference type="EMBL" id="JYDL01000012">
    <property type="protein sequence ID" value="KRX25394.1"/>
    <property type="molecule type" value="Genomic_DNA"/>
</dbReference>
<feature type="compositionally biased region" description="Basic and acidic residues" evidence="1">
    <location>
        <begin position="113"/>
        <end position="124"/>
    </location>
</feature>
<feature type="region of interest" description="Disordered" evidence="1">
    <location>
        <begin position="54"/>
        <end position="75"/>
    </location>
</feature>
<organism evidence="2 3">
    <name type="scientific">Trichinella nelsoni</name>
    <dbReference type="NCBI Taxonomy" id="6336"/>
    <lineage>
        <taxon>Eukaryota</taxon>
        <taxon>Metazoa</taxon>
        <taxon>Ecdysozoa</taxon>
        <taxon>Nematoda</taxon>
        <taxon>Enoplea</taxon>
        <taxon>Dorylaimia</taxon>
        <taxon>Trichinellida</taxon>
        <taxon>Trichinellidae</taxon>
        <taxon>Trichinella</taxon>
    </lineage>
</organism>
<feature type="region of interest" description="Disordered" evidence="1">
    <location>
        <begin position="106"/>
        <end position="133"/>
    </location>
</feature>
<name>A0A0V0SF98_9BILA</name>
<proteinExistence type="predicted"/>
<evidence type="ECO:0000313" key="3">
    <source>
        <dbReference type="Proteomes" id="UP000054630"/>
    </source>
</evidence>
<gene>
    <name evidence="2" type="ORF">T07_9797</name>
</gene>
<evidence type="ECO:0000313" key="2">
    <source>
        <dbReference type="EMBL" id="KRX25394.1"/>
    </source>
</evidence>
<evidence type="ECO:0000256" key="1">
    <source>
        <dbReference type="SAM" id="MobiDB-lite"/>
    </source>
</evidence>
<keyword evidence="3" id="KW-1185">Reference proteome</keyword>
<accession>A0A0V0SF98</accession>